<dbReference type="InterPro" id="IPR039391">
    <property type="entry name" value="Phytocyanin-like"/>
</dbReference>
<dbReference type="Gene3D" id="2.60.40.420">
    <property type="entry name" value="Cupredoxins - blue copper proteins"/>
    <property type="match status" value="1"/>
</dbReference>
<dbReference type="SUPFAM" id="SSF49503">
    <property type="entry name" value="Cupredoxins"/>
    <property type="match status" value="1"/>
</dbReference>
<evidence type="ECO:0000256" key="4">
    <source>
        <dbReference type="SAM" id="SignalP"/>
    </source>
</evidence>
<feature type="chain" id="PRO_5044870643" description="Phytocyanin domain-containing protein" evidence="4">
    <location>
        <begin position="33"/>
        <end position="189"/>
    </location>
</feature>
<dbReference type="InterPro" id="IPR003245">
    <property type="entry name" value="Phytocyanin_dom"/>
</dbReference>
<dbReference type="FunFam" id="2.60.40.420:FF:000034">
    <property type="entry name" value="Cupredoxin superfamily protein"/>
    <property type="match status" value="1"/>
</dbReference>
<dbReference type="Proteomes" id="UP001605036">
    <property type="component" value="Unassembled WGS sequence"/>
</dbReference>
<feature type="domain" description="Phytocyanin" evidence="5">
    <location>
        <begin position="33"/>
        <end position="140"/>
    </location>
</feature>
<dbReference type="PANTHER" id="PTHR33021">
    <property type="entry name" value="BLUE COPPER PROTEIN"/>
    <property type="match status" value="1"/>
</dbReference>
<keyword evidence="1" id="KW-1015">Disulfide bond</keyword>
<feature type="signal peptide" evidence="4">
    <location>
        <begin position="1"/>
        <end position="32"/>
    </location>
</feature>
<keyword evidence="3" id="KW-1133">Transmembrane helix</keyword>
<dbReference type="CDD" id="cd04216">
    <property type="entry name" value="Phytocyanin"/>
    <property type="match status" value="1"/>
</dbReference>
<sequence length="189" mass="20559">MASHKKGRCSGALILSLLTAVLSSHMIMAVDAMTWNVGDDAGTWTIPATSNDINYTAWAASRNIRYGDKLYFRYSNITHSVFRVNGSSFEECLIVNPIQEYRSGQDIISLDTPGVRDYYFLCGEPTACFLDQKLHVTLVGEVPDAAAAAPSDVKPSSSSLSHHLGHSLPSALLIIGFTLLLLLLLAPTW</sequence>
<feature type="transmembrane region" description="Helical" evidence="3">
    <location>
        <begin position="168"/>
        <end position="186"/>
    </location>
</feature>
<dbReference type="PROSITE" id="PS51485">
    <property type="entry name" value="PHYTOCYANIN"/>
    <property type="match status" value="1"/>
</dbReference>
<evidence type="ECO:0000256" key="3">
    <source>
        <dbReference type="SAM" id="Phobius"/>
    </source>
</evidence>
<evidence type="ECO:0000313" key="6">
    <source>
        <dbReference type="EMBL" id="KAL2644757.1"/>
    </source>
</evidence>
<keyword evidence="3" id="KW-0472">Membrane</keyword>
<organism evidence="6 7">
    <name type="scientific">Riccia fluitans</name>
    <dbReference type="NCBI Taxonomy" id="41844"/>
    <lineage>
        <taxon>Eukaryota</taxon>
        <taxon>Viridiplantae</taxon>
        <taxon>Streptophyta</taxon>
        <taxon>Embryophyta</taxon>
        <taxon>Marchantiophyta</taxon>
        <taxon>Marchantiopsida</taxon>
        <taxon>Marchantiidae</taxon>
        <taxon>Marchantiales</taxon>
        <taxon>Ricciaceae</taxon>
        <taxon>Riccia</taxon>
    </lineage>
</organism>
<accession>A0ABD1ZAC9</accession>
<reference evidence="6 7" key="1">
    <citation type="submission" date="2024-09" db="EMBL/GenBank/DDBJ databases">
        <title>Chromosome-scale assembly of Riccia fluitans.</title>
        <authorList>
            <person name="Paukszto L."/>
            <person name="Sawicki J."/>
            <person name="Karawczyk K."/>
            <person name="Piernik-Szablinska J."/>
            <person name="Szczecinska M."/>
            <person name="Mazdziarz M."/>
        </authorList>
    </citation>
    <scope>NUCLEOTIDE SEQUENCE [LARGE SCALE GENOMIC DNA]</scope>
    <source>
        <strain evidence="6">Rf_01</strain>
        <tissue evidence="6">Aerial parts of the thallus</tissue>
    </source>
</reference>
<dbReference type="Pfam" id="PF02298">
    <property type="entry name" value="Cu_bind_like"/>
    <property type="match status" value="1"/>
</dbReference>
<evidence type="ECO:0000256" key="2">
    <source>
        <dbReference type="ARBA" id="ARBA00023180"/>
    </source>
</evidence>
<name>A0ABD1ZAC9_9MARC</name>
<keyword evidence="4" id="KW-0732">Signal</keyword>
<evidence type="ECO:0000256" key="1">
    <source>
        <dbReference type="ARBA" id="ARBA00023157"/>
    </source>
</evidence>
<dbReference type="EMBL" id="JBHFFA010000002">
    <property type="protein sequence ID" value="KAL2644757.1"/>
    <property type="molecule type" value="Genomic_DNA"/>
</dbReference>
<dbReference type="AlphaFoldDB" id="A0ABD1ZAC9"/>
<proteinExistence type="predicted"/>
<protein>
    <recommendedName>
        <fullName evidence="5">Phytocyanin domain-containing protein</fullName>
    </recommendedName>
</protein>
<dbReference type="InterPro" id="IPR008972">
    <property type="entry name" value="Cupredoxin"/>
</dbReference>
<keyword evidence="2" id="KW-0325">Glycoprotein</keyword>
<evidence type="ECO:0000313" key="7">
    <source>
        <dbReference type="Proteomes" id="UP001605036"/>
    </source>
</evidence>
<keyword evidence="3" id="KW-0812">Transmembrane</keyword>
<comment type="caution">
    <text evidence="6">The sequence shown here is derived from an EMBL/GenBank/DDBJ whole genome shotgun (WGS) entry which is preliminary data.</text>
</comment>
<gene>
    <name evidence="6" type="ORF">R1flu_012344</name>
</gene>
<dbReference type="PANTHER" id="PTHR33021:SF70">
    <property type="entry name" value="PHYTOCYANIN DOMAIN-CONTAINING PROTEIN"/>
    <property type="match status" value="1"/>
</dbReference>
<keyword evidence="7" id="KW-1185">Reference proteome</keyword>
<evidence type="ECO:0000259" key="5">
    <source>
        <dbReference type="PROSITE" id="PS51485"/>
    </source>
</evidence>